<proteinExistence type="predicted"/>
<accession>A0A1I4T564</accession>
<protein>
    <recommendedName>
        <fullName evidence="1">Alpha-ribazole phosphatase</fullName>
        <ecNumber evidence="1">3.1.3.73</ecNumber>
    </recommendedName>
</protein>
<dbReference type="InterPro" id="IPR029033">
    <property type="entry name" value="His_PPase_superfam"/>
</dbReference>
<dbReference type="OrthoDB" id="9782128at2"/>
<dbReference type="Proteomes" id="UP000199149">
    <property type="component" value="Unassembled WGS sequence"/>
</dbReference>
<sequence length="186" mass="21879">MQVSVIRHTKVNLPSSVCYGQTDVDLAGSFEDEVKIIQDKIDDNFDAVFSSPLNRCLQLAQTFSTEILIDERLKEFNFGDWEMQNWIDINPEEINPWYNDFVNTKTPNGESMNEMFFRLNSFMNDLRQQDFENILIVTHGGIIRLIWCYLLQIPLKNTFKIPVDYHEVLKFNLGKTENEDFILQKK</sequence>
<dbReference type="InterPro" id="IPR017578">
    <property type="entry name" value="Ribazole_CobC"/>
</dbReference>
<dbReference type="RefSeq" id="WP_092905995.1">
    <property type="nucleotide sequence ID" value="NZ_FOUZ01000002.1"/>
</dbReference>
<dbReference type="SUPFAM" id="SSF53254">
    <property type="entry name" value="Phosphoglycerate mutase-like"/>
    <property type="match status" value="1"/>
</dbReference>
<evidence type="ECO:0000313" key="3">
    <source>
        <dbReference type="Proteomes" id="UP000199149"/>
    </source>
</evidence>
<dbReference type="GO" id="GO:0043755">
    <property type="term" value="F:alpha-ribazole phosphatase activity"/>
    <property type="evidence" value="ECO:0007669"/>
    <property type="project" value="UniProtKB-UniRule"/>
</dbReference>
<dbReference type="EC" id="3.1.3.73" evidence="1"/>
<organism evidence="2 3">
    <name type="scientific">Algoriella xinjiangensis</name>
    <dbReference type="NCBI Taxonomy" id="684065"/>
    <lineage>
        <taxon>Bacteria</taxon>
        <taxon>Pseudomonadati</taxon>
        <taxon>Bacteroidota</taxon>
        <taxon>Flavobacteriia</taxon>
        <taxon>Flavobacteriales</taxon>
        <taxon>Weeksellaceae</taxon>
        <taxon>Algoriella</taxon>
    </lineage>
</organism>
<dbReference type="Pfam" id="PF00300">
    <property type="entry name" value="His_Phos_1"/>
    <property type="match status" value="1"/>
</dbReference>
<reference evidence="3" key="1">
    <citation type="submission" date="2016-10" db="EMBL/GenBank/DDBJ databases">
        <authorList>
            <person name="Varghese N."/>
            <person name="Submissions S."/>
        </authorList>
    </citation>
    <scope>NUCLEOTIDE SEQUENCE [LARGE SCALE GENOMIC DNA]</scope>
    <source>
        <strain evidence="3">XJ109</strain>
    </source>
</reference>
<dbReference type="PANTHER" id="PTHR48100:SF59">
    <property type="entry name" value="ADENOSYLCOBALAMIN_ALPHA-RIBAZOLE PHOSPHATASE"/>
    <property type="match status" value="1"/>
</dbReference>
<dbReference type="CDD" id="cd07067">
    <property type="entry name" value="HP_PGM_like"/>
    <property type="match status" value="1"/>
</dbReference>
<name>A0A1I4T564_9FLAO</name>
<dbReference type="GO" id="GO:0009236">
    <property type="term" value="P:cobalamin biosynthetic process"/>
    <property type="evidence" value="ECO:0007669"/>
    <property type="project" value="UniProtKB-UniRule"/>
</dbReference>
<dbReference type="InterPro" id="IPR013078">
    <property type="entry name" value="His_Pase_superF_clade-1"/>
</dbReference>
<gene>
    <name evidence="2" type="ORF">SAMN05421738_10257</name>
</gene>
<dbReference type="PANTHER" id="PTHR48100">
    <property type="entry name" value="BROAD-SPECIFICITY PHOSPHATASE YOR283W-RELATED"/>
    <property type="match status" value="1"/>
</dbReference>
<evidence type="ECO:0000313" key="2">
    <source>
        <dbReference type="EMBL" id="SFM71862.1"/>
    </source>
</evidence>
<evidence type="ECO:0000256" key="1">
    <source>
        <dbReference type="NCBIfam" id="TIGR03162"/>
    </source>
</evidence>
<dbReference type="AlphaFoldDB" id="A0A1I4T564"/>
<dbReference type="STRING" id="684065.SAMN05421738_10257"/>
<dbReference type="Gene3D" id="3.40.50.1240">
    <property type="entry name" value="Phosphoglycerate mutase-like"/>
    <property type="match status" value="1"/>
</dbReference>
<dbReference type="EMBL" id="FOUZ01000002">
    <property type="protein sequence ID" value="SFM71862.1"/>
    <property type="molecule type" value="Genomic_DNA"/>
</dbReference>
<dbReference type="InterPro" id="IPR050275">
    <property type="entry name" value="PGM_Phosphatase"/>
</dbReference>
<dbReference type="SMART" id="SM00855">
    <property type="entry name" value="PGAM"/>
    <property type="match status" value="1"/>
</dbReference>
<dbReference type="GO" id="GO:0005737">
    <property type="term" value="C:cytoplasm"/>
    <property type="evidence" value="ECO:0007669"/>
    <property type="project" value="TreeGrafter"/>
</dbReference>
<keyword evidence="3" id="KW-1185">Reference proteome</keyword>
<dbReference type="NCBIfam" id="TIGR03162">
    <property type="entry name" value="ribazole_cobC"/>
    <property type="match status" value="1"/>
</dbReference>